<reference evidence="10" key="1">
    <citation type="journal article" date="2022" name="Data Brief">
        <title>Draft genome sequence data of Gordonia hongkongensis strain EUFUS-Z928 isolated from the octocoral Eunicea fusca.</title>
        <authorList>
            <person name="Sanchez-Suarez J."/>
            <person name="Diaz L."/>
            <person name="Melo-Bolivar J."/>
            <person name="Villamil L."/>
        </authorList>
    </citation>
    <scope>NUCLEOTIDE SEQUENCE</scope>
    <source>
        <strain evidence="10">EUFUS-Z928</strain>
    </source>
</reference>
<evidence type="ECO:0000256" key="5">
    <source>
        <dbReference type="ARBA" id="ARBA00023163"/>
    </source>
</evidence>
<proteinExistence type="inferred from homology"/>
<feature type="region of interest" description="Disordered" evidence="6">
    <location>
        <begin position="1"/>
        <end position="21"/>
    </location>
</feature>
<dbReference type="InterPro" id="IPR036388">
    <property type="entry name" value="WH-like_DNA-bd_sf"/>
</dbReference>
<protein>
    <submittedName>
        <fullName evidence="10 11">Sigma factor</fullName>
    </submittedName>
</protein>
<evidence type="ECO:0000259" key="8">
    <source>
        <dbReference type="Pfam" id="PF08281"/>
    </source>
</evidence>
<dbReference type="EMBL" id="JAKJLQ010000010">
    <property type="protein sequence ID" value="MDF6102306.1"/>
    <property type="molecule type" value="Genomic_DNA"/>
</dbReference>
<keyword evidence="3" id="KW-0731">Sigma factor</keyword>
<dbReference type="InterPro" id="IPR013325">
    <property type="entry name" value="RNA_pol_sigma_r2"/>
</dbReference>
<evidence type="ECO:0000313" key="12">
    <source>
        <dbReference type="Proteomes" id="UP001152308"/>
    </source>
</evidence>
<comment type="similarity">
    <text evidence="1">Belongs to the sigma-70 factor family. ECF subfamily.</text>
</comment>
<dbReference type="Gene3D" id="1.10.10.10">
    <property type="entry name" value="Winged helix-like DNA-binding domain superfamily/Winged helix DNA-binding domain"/>
    <property type="match status" value="1"/>
</dbReference>
<evidence type="ECO:0000256" key="6">
    <source>
        <dbReference type="SAM" id="MobiDB-lite"/>
    </source>
</evidence>
<evidence type="ECO:0000313" key="13">
    <source>
        <dbReference type="Proteomes" id="UP001213504"/>
    </source>
</evidence>
<keyword evidence="12" id="KW-1185">Reference proteome</keyword>
<organism evidence="11 13">
    <name type="scientific">Gordonia hongkongensis</name>
    <dbReference type="NCBI Taxonomy" id="1701090"/>
    <lineage>
        <taxon>Bacteria</taxon>
        <taxon>Bacillati</taxon>
        <taxon>Actinomycetota</taxon>
        <taxon>Actinomycetes</taxon>
        <taxon>Mycobacteriales</taxon>
        <taxon>Gordoniaceae</taxon>
        <taxon>Gordonia</taxon>
    </lineage>
</organism>
<feature type="domain" description="RNA polymerase sigma factor 70 region 4 type 2" evidence="8">
    <location>
        <begin position="140"/>
        <end position="183"/>
    </location>
</feature>
<dbReference type="Proteomes" id="UP001213504">
    <property type="component" value="Chromosome"/>
</dbReference>
<dbReference type="PANTHER" id="PTHR47756">
    <property type="entry name" value="BLL6612 PROTEIN-RELATED"/>
    <property type="match status" value="1"/>
</dbReference>
<dbReference type="InterPro" id="IPR007627">
    <property type="entry name" value="RNA_pol_sigma70_r2"/>
</dbReference>
<dbReference type="InterPro" id="IPR046531">
    <property type="entry name" value="DUF6596"/>
</dbReference>
<evidence type="ECO:0000313" key="11">
    <source>
        <dbReference type="EMBL" id="WFP26658.1"/>
    </source>
</evidence>
<dbReference type="GO" id="GO:0016987">
    <property type="term" value="F:sigma factor activity"/>
    <property type="evidence" value="ECO:0007669"/>
    <property type="project" value="UniProtKB-KW"/>
</dbReference>
<feature type="region of interest" description="Disordered" evidence="6">
    <location>
        <begin position="99"/>
        <end position="124"/>
    </location>
</feature>
<evidence type="ECO:0000256" key="2">
    <source>
        <dbReference type="ARBA" id="ARBA00023015"/>
    </source>
</evidence>
<dbReference type="GO" id="GO:0006352">
    <property type="term" value="P:DNA-templated transcription initiation"/>
    <property type="evidence" value="ECO:0007669"/>
    <property type="project" value="InterPro"/>
</dbReference>
<dbReference type="Pfam" id="PF20239">
    <property type="entry name" value="DUF6596"/>
    <property type="match status" value="1"/>
</dbReference>
<feature type="domain" description="DUF6596" evidence="9">
    <location>
        <begin position="201"/>
        <end position="301"/>
    </location>
</feature>
<keyword evidence="4" id="KW-0238">DNA-binding</keyword>
<evidence type="ECO:0000259" key="9">
    <source>
        <dbReference type="Pfam" id="PF20239"/>
    </source>
</evidence>
<dbReference type="Gene3D" id="1.10.1740.10">
    <property type="match status" value="1"/>
</dbReference>
<feature type="compositionally biased region" description="Basic and acidic residues" evidence="6">
    <location>
        <begin position="100"/>
        <end position="117"/>
    </location>
</feature>
<dbReference type="SUPFAM" id="SSF88659">
    <property type="entry name" value="Sigma3 and sigma4 domains of RNA polymerase sigma factors"/>
    <property type="match status" value="1"/>
</dbReference>
<dbReference type="Pfam" id="PF08281">
    <property type="entry name" value="Sigma70_r4_2"/>
    <property type="match status" value="1"/>
</dbReference>
<sequence>MTNNSHRSAATDSAGSVARRAVSAVDRDVRSRVLATLTKKFGDLDLAEDALQDAIAQALITWSRTGVPDSPEAWLTTTAKRKALDVVRRESVLAGKLARLHTESERASTPAEFRDPAEAPPPGLPDERLGMFFACTHPVLRAEDRVALTLRFVAGLTTAEVAHALLIPVPTTQQRIVRAKKRIGALGVPFAPPREGDLPRRLGGVLRVIYLLFSEGFARSTGDAHIRDDLTGEAVALARTLRALLPNAETTGLLALLLLTQSRRPARLDSDGRPVPLDDQDRRLWDRALVAEGVALAEHAAAQADAGLYTIQAAIAAVHAEAATADETDWTQIAVLYRLLEVHDPGPVVRVGRAVAVGRAYGPARGIAMLDRLQSDTQLDRFRPFHIARALTLSELGDDRGAATAYRRALELPGNGAEDDYLADALSGLFTGPVRDDRKLGEM</sequence>
<dbReference type="InterPro" id="IPR013249">
    <property type="entry name" value="RNA_pol_sigma70_r4_t2"/>
</dbReference>
<accession>A0AAX3TCK0</accession>
<dbReference type="AlphaFoldDB" id="A0AAX3TCK0"/>
<dbReference type="RefSeq" id="WP_165630217.1">
    <property type="nucleotide sequence ID" value="NZ_CP121270.1"/>
</dbReference>
<feature type="compositionally biased region" description="Low complexity" evidence="6">
    <location>
        <begin position="12"/>
        <end position="21"/>
    </location>
</feature>
<evidence type="ECO:0000256" key="3">
    <source>
        <dbReference type="ARBA" id="ARBA00023082"/>
    </source>
</evidence>
<dbReference type="GO" id="GO:0003677">
    <property type="term" value="F:DNA binding"/>
    <property type="evidence" value="ECO:0007669"/>
    <property type="project" value="UniProtKB-KW"/>
</dbReference>
<dbReference type="SUPFAM" id="SSF88946">
    <property type="entry name" value="Sigma2 domain of RNA polymerase sigma factors"/>
    <property type="match status" value="1"/>
</dbReference>
<dbReference type="Pfam" id="PF04542">
    <property type="entry name" value="Sigma70_r2"/>
    <property type="match status" value="1"/>
</dbReference>
<keyword evidence="5" id="KW-0804">Transcription</keyword>
<evidence type="ECO:0000259" key="7">
    <source>
        <dbReference type="Pfam" id="PF04542"/>
    </source>
</evidence>
<dbReference type="PANTHER" id="PTHR47756:SF2">
    <property type="entry name" value="BLL6612 PROTEIN"/>
    <property type="match status" value="1"/>
</dbReference>
<evidence type="ECO:0000313" key="10">
    <source>
        <dbReference type="EMBL" id="MDF6102306.1"/>
    </source>
</evidence>
<gene>
    <name evidence="10" type="ORF">L2299_14700</name>
    <name evidence="11" type="ORF">P9A14_09290</name>
</gene>
<reference evidence="10" key="2">
    <citation type="submission" date="2022-01" db="EMBL/GenBank/DDBJ databases">
        <authorList>
            <person name="Sanchez-Suarez J."/>
            <person name="Villamil L."/>
            <person name="Diaz L.E."/>
        </authorList>
    </citation>
    <scope>NUCLEOTIDE SEQUENCE</scope>
    <source>
        <strain evidence="10">EUFUS-Z928</strain>
    </source>
</reference>
<dbReference type="InterPro" id="IPR013324">
    <property type="entry name" value="RNA_pol_sigma_r3/r4-like"/>
</dbReference>
<evidence type="ECO:0000256" key="4">
    <source>
        <dbReference type="ARBA" id="ARBA00023125"/>
    </source>
</evidence>
<name>A0AAX3TCK0_9ACTN</name>
<evidence type="ECO:0000256" key="1">
    <source>
        <dbReference type="ARBA" id="ARBA00010641"/>
    </source>
</evidence>
<dbReference type="EMBL" id="CP121270">
    <property type="protein sequence ID" value="WFP26658.1"/>
    <property type="molecule type" value="Genomic_DNA"/>
</dbReference>
<dbReference type="Proteomes" id="UP001152308">
    <property type="component" value="Unassembled WGS sequence"/>
</dbReference>
<feature type="compositionally biased region" description="Polar residues" evidence="6">
    <location>
        <begin position="1"/>
        <end position="11"/>
    </location>
</feature>
<reference evidence="11" key="3">
    <citation type="submission" date="2023-04" db="EMBL/GenBank/DDBJ databases">
        <title>Complete genome sequence of a phthalic acid esters degrading bacterial strain.</title>
        <authorList>
            <person name="Weng L."/>
            <person name="Jia Y."/>
            <person name="Ren L."/>
        </authorList>
    </citation>
    <scope>NUCLEOTIDE SEQUENCE</scope>
    <source>
        <strain evidence="11">RL-LY01</strain>
    </source>
</reference>
<feature type="domain" description="RNA polymerase sigma-70 region 2" evidence="7">
    <location>
        <begin position="29"/>
        <end position="91"/>
    </location>
</feature>
<keyword evidence="2" id="KW-0805">Transcription regulation</keyword>